<organism evidence="2 3">
    <name type="scientific">Drosophila albomicans</name>
    <name type="common">Fruit fly</name>
    <dbReference type="NCBI Taxonomy" id="7291"/>
    <lineage>
        <taxon>Eukaryota</taxon>
        <taxon>Metazoa</taxon>
        <taxon>Ecdysozoa</taxon>
        <taxon>Arthropoda</taxon>
        <taxon>Hexapoda</taxon>
        <taxon>Insecta</taxon>
        <taxon>Pterygota</taxon>
        <taxon>Neoptera</taxon>
        <taxon>Endopterygota</taxon>
        <taxon>Diptera</taxon>
        <taxon>Brachycera</taxon>
        <taxon>Muscomorpha</taxon>
        <taxon>Ephydroidea</taxon>
        <taxon>Drosophilidae</taxon>
        <taxon>Drosophila</taxon>
    </lineage>
</organism>
<dbReference type="GeneID" id="127565067"/>
<reference evidence="3" key="1">
    <citation type="submission" date="2025-08" db="UniProtKB">
        <authorList>
            <consortium name="RefSeq"/>
        </authorList>
    </citation>
    <scope>IDENTIFICATION</scope>
    <source>
        <strain evidence="3">15112-1751.03</strain>
        <tissue evidence="3">Whole Adult</tissue>
    </source>
</reference>
<dbReference type="AlphaFoldDB" id="A0A9C6SQ69"/>
<feature type="region of interest" description="Disordered" evidence="1">
    <location>
        <begin position="1"/>
        <end position="20"/>
    </location>
</feature>
<sequence>MDNQASADQTSTSEVEFGPEQSTAKDVFALLEQQNRNFLALLKGLQTPASEVQPSSEICLPKYNPDIAGVDATQWAATVDIIL</sequence>
<evidence type="ECO:0000256" key="1">
    <source>
        <dbReference type="SAM" id="MobiDB-lite"/>
    </source>
</evidence>
<keyword evidence="2" id="KW-1185">Reference proteome</keyword>
<evidence type="ECO:0000313" key="2">
    <source>
        <dbReference type="Proteomes" id="UP000515160"/>
    </source>
</evidence>
<protein>
    <submittedName>
        <fullName evidence="3">Uncharacterized protein LOC127565067</fullName>
    </submittedName>
</protein>
<accession>A0A9C6SQ69</accession>
<dbReference type="Proteomes" id="UP000515160">
    <property type="component" value="Chromosome 2L"/>
</dbReference>
<gene>
    <name evidence="3" type="primary">LOC127565067</name>
</gene>
<evidence type="ECO:0000313" key="3">
    <source>
        <dbReference type="RefSeq" id="XP_051858076.1"/>
    </source>
</evidence>
<proteinExistence type="predicted"/>
<dbReference type="OrthoDB" id="116216at2759"/>
<name>A0A9C6SQ69_DROAB</name>
<dbReference type="RefSeq" id="XP_051858076.1">
    <property type="nucleotide sequence ID" value="XM_052002116.1"/>
</dbReference>